<keyword evidence="1" id="KW-0472">Membrane</keyword>
<protein>
    <submittedName>
        <fullName evidence="3">Hypothetical_protein</fullName>
    </submittedName>
</protein>
<reference evidence="3 4" key="2">
    <citation type="submission" date="2024-07" db="EMBL/GenBank/DDBJ databases">
        <authorList>
            <person name="Akdeniz Z."/>
        </authorList>
    </citation>
    <scope>NUCLEOTIDE SEQUENCE [LARGE SCALE GENOMIC DNA]</scope>
</reference>
<reference evidence="2" key="1">
    <citation type="submission" date="2023-06" db="EMBL/GenBank/DDBJ databases">
        <authorList>
            <person name="Kurt Z."/>
        </authorList>
    </citation>
    <scope>NUCLEOTIDE SEQUENCE</scope>
</reference>
<evidence type="ECO:0000256" key="1">
    <source>
        <dbReference type="SAM" id="Phobius"/>
    </source>
</evidence>
<proteinExistence type="predicted"/>
<evidence type="ECO:0000313" key="4">
    <source>
        <dbReference type="Proteomes" id="UP001642409"/>
    </source>
</evidence>
<comment type="caution">
    <text evidence="2">The sequence shown here is derived from an EMBL/GenBank/DDBJ whole genome shotgun (WGS) entry which is preliminary data.</text>
</comment>
<keyword evidence="4" id="KW-1185">Reference proteome</keyword>
<dbReference type="EMBL" id="CAXDID020000289">
    <property type="protein sequence ID" value="CAL6071261.1"/>
    <property type="molecule type" value="Genomic_DNA"/>
</dbReference>
<keyword evidence="1" id="KW-0812">Transmembrane</keyword>
<organism evidence="2">
    <name type="scientific">Hexamita inflata</name>
    <dbReference type="NCBI Taxonomy" id="28002"/>
    <lineage>
        <taxon>Eukaryota</taxon>
        <taxon>Metamonada</taxon>
        <taxon>Diplomonadida</taxon>
        <taxon>Hexamitidae</taxon>
        <taxon>Hexamitinae</taxon>
        <taxon>Hexamita</taxon>
    </lineage>
</organism>
<dbReference type="EMBL" id="CATOUU010000026">
    <property type="protein sequence ID" value="CAI9913577.1"/>
    <property type="molecule type" value="Genomic_DNA"/>
</dbReference>
<accession>A0AA86N658</accession>
<name>A0AA86N658_9EUKA</name>
<evidence type="ECO:0000313" key="2">
    <source>
        <dbReference type="EMBL" id="CAI9913577.1"/>
    </source>
</evidence>
<sequence>MLLLQKALQQCISTLNSNTITDTCPSKTKCSGFGFQPQSIQQFIQQYSQQLDTGNIQLCSIFNPSEQALCTQSCKTGCKQQFAPFTRQVQIINETNFYHPYSKIVQYDSYVYCPEGVNVNMIIIIVISIVAGIGGIILIALIIKRLIRMHTAPGSKQPKRMKLPMASYQYV</sequence>
<dbReference type="Proteomes" id="UP001642409">
    <property type="component" value="Unassembled WGS sequence"/>
</dbReference>
<dbReference type="AlphaFoldDB" id="A0AA86N658"/>
<feature type="transmembrane region" description="Helical" evidence="1">
    <location>
        <begin position="121"/>
        <end position="143"/>
    </location>
</feature>
<evidence type="ECO:0000313" key="3">
    <source>
        <dbReference type="EMBL" id="CAL6071261.1"/>
    </source>
</evidence>
<gene>
    <name evidence="2" type="ORF">HINF_LOCUS1222</name>
    <name evidence="3" type="ORF">HINF_LOCUS55062</name>
</gene>
<keyword evidence="1" id="KW-1133">Transmembrane helix</keyword>